<evidence type="ECO:0000256" key="9">
    <source>
        <dbReference type="ARBA" id="ARBA00023136"/>
    </source>
</evidence>
<feature type="domain" description="ABC transmembrane type-1" evidence="13">
    <location>
        <begin position="99"/>
        <end position="381"/>
    </location>
</feature>
<dbReference type="PROSITE" id="PS50893">
    <property type="entry name" value="ABC_TRANSPORTER_2"/>
    <property type="match status" value="2"/>
</dbReference>
<evidence type="ECO:0000256" key="11">
    <source>
        <dbReference type="SAM" id="Phobius"/>
    </source>
</evidence>
<keyword evidence="8 11" id="KW-1133">Transmembrane helix</keyword>
<dbReference type="SMART" id="SM00382">
    <property type="entry name" value="AAA"/>
    <property type="match status" value="2"/>
</dbReference>
<dbReference type="InterPro" id="IPR003593">
    <property type="entry name" value="AAA+_ATPase"/>
</dbReference>
<keyword evidence="9 11" id="KW-0472">Membrane</keyword>
<dbReference type="PROSITE" id="PS00211">
    <property type="entry name" value="ABC_TRANSPORTER_1"/>
    <property type="match status" value="1"/>
</dbReference>
<evidence type="ECO:0000256" key="5">
    <source>
        <dbReference type="ARBA" id="ARBA00022737"/>
    </source>
</evidence>
<dbReference type="InterPro" id="IPR036640">
    <property type="entry name" value="ABC1_TM_sf"/>
</dbReference>
<feature type="compositionally biased region" description="Polar residues" evidence="10">
    <location>
        <begin position="1"/>
        <end position="12"/>
    </location>
</feature>
<feature type="transmembrane region" description="Helical" evidence="11">
    <location>
        <begin position="240"/>
        <end position="262"/>
    </location>
</feature>
<dbReference type="Pfam" id="PF00005">
    <property type="entry name" value="ABC_tran"/>
    <property type="match status" value="2"/>
</dbReference>
<feature type="domain" description="ABC transporter" evidence="12">
    <location>
        <begin position="1056"/>
        <end position="1290"/>
    </location>
</feature>
<dbReference type="PANTHER" id="PTHR24223">
    <property type="entry name" value="ATP-BINDING CASSETTE SUB-FAMILY C"/>
    <property type="match status" value="1"/>
</dbReference>
<dbReference type="PANTHER" id="PTHR24223:SF443">
    <property type="entry name" value="MULTIDRUG-RESISTANCE LIKE PROTEIN 1, ISOFORM I"/>
    <property type="match status" value="1"/>
</dbReference>
<organism evidence="15 16">
    <name type="scientific">Aphanomyces stellatus</name>
    <dbReference type="NCBI Taxonomy" id="120398"/>
    <lineage>
        <taxon>Eukaryota</taxon>
        <taxon>Sar</taxon>
        <taxon>Stramenopiles</taxon>
        <taxon>Oomycota</taxon>
        <taxon>Saprolegniomycetes</taxon>
        <taxon>Saprolegniales</taxon>
        <taxon>Verrucalvaceae</taxon>
        <taxon>Aphanomyces</taxon>
    </lineage>
</organism>
<dbReference type="OrthoDB" id="72376at2759"/>
<feature type="transmembrane region" description="Helical" evidence="11">
    <location>
        <begin position="721"/>
        <end position="743"/>
    </location>
</feature>
<gene>
    <name evidence="15" type="primary">Aste57867_10178</name>
    <name evidence="14" type="ORF">As57867_010139</name>
    <name evidence="15" type="ORF">ASTE57867_10178</name>
</gene>
<dbReference type="SUPFAM" id="SSF52540">
    <property type="entry name" value="P-loop containing nucleoside triphosphate hydrolases"/>
    <property type="match status" value="2"/>
</dbReference>
<feature type="transmembrane region" description="Helical" evidence="11">
    <location>
        <begin position="351"/>
        <end position="372"/>
    </location>
</feature>
<dbReference type="Gene3D" id="1.20.1560.10">
    <property type="entry name" value="ABC transporter type 1, transmembrane domain"/>
    <property type="match status" value="2"/>
</dbReference>
<dbReference type="Gene3D" id="3.40.50.300">
    <property type="entry name" value="P-loop containing nucleotide triphosphate hydrolases"/>
    <property type="match status" value="2"/>
</dbReference>
<evidence type="ECO:0000313" key="15">
    <source>
        <dbReference type="EMBL" id="VFT87054.1"/>
    </source>
</evidence>
<dbReference type="CDD" id="cd18580">
    <property type="entry name" value="ABC_6TM_ABCC_D2"/>
    <property type="match status" value="1"/>
</dbReference>
<dbReference type="FunFam" id="3.40.50.300:FF:000610">
    <property type="entry name" value="Multidrug resistance-associated ABC transporter"/>
    <property type="match status" value="1"/>
</dbReference>
<feature type="transmembrane region" description="Helical" evidence="11">
    <location>
        <begin position="867"/>
        <end position="889"/>
    </location>
</feature>
<feature type="transmembrane region" description="Helical" evidence="11">
    <location>
        <begin position="134"/>
        <end position="154"/>
    </location>
</feature>
<feature type="transmembrane region" description="Helical" evidence="11">
    <location>
        <begin position="217"/>
        <end position="234"/>
    </location>
</feature>
<feature type="transmembrane region" description="Helical" evidence="11">
    <location>
        <begin position="780"/>
        <end position="804"/>
    </location>
</feature>
<comment type="similarity">
    <text evidence="2">Belongs to the ABC transporter superfamily. ABCC family. Conjugate transporter (TC 3.A.1.208) subfamily.</text>
</comment>
<dbReference type="Proteomes" id="UP000332933">
    <property type="component" value="Unassembled WGS sequence"/>
</dbReference>
<feature type="domain" description="ABC transporter" evidence="12">
    <location>
        <begin position="417"/>
        <end position="648"/>
    </location>
</feature>
<dbReference type="InterPro" id="IPR027417">
    <property type="entry name" value="P-loop_NTPase"/>
</dbReference>
<sequence>MPKSSTSYQGLASPTEPEESNHTVPHPFAAANPWLKATFSWANPLLALGNQRQLAPSDIWAVQDSNSVGSIFVSFSRVYERCDRHLLKTFFKIYTPKLVLLGLLQLLSAGCDLFGPSYVLPQILKTVQAPVMDWTRAFLLVVALYAMQLVGAVLKSHLQFVNEVIGIQFTAFLRSKLYKKVLYLSAASRTEKTAGDLTNLFSVDVVKFVSFSANLNLLWIVPLQITVVLVLIYHQVGWAAYMGLATLACLLLLTMIFGMFVGKAQKGILMAKDNRMKVINELFGAIQVIKFNAWEEKFAGKVLQLRDAELAAIRTFVRNAVTVVSAMYTAPVLITVVMFATYALWMDRVLTVPIVFTTLALLKTLQEFFFALPQTIVSMVEALVSANRIADILAMDERHADNVQTPANLTPSEVAAFRLANVAIDIADGSFGWNDGGQPLFGQLNWLVRRGEFVVVHGSVGAGKSSLCSILLGEMPKTSGSVFVGGRIAYFSQESWIQNATVRENILFAKPYDAAKYRKVLDACALTADMAALPAGDRTEIGLKGVNLSGGQRARVSLARACYSDADIFVLDAPLAALDATVAHEVFEKCFLGLLKHKTIVLVTHNPDVIASSAIDRAFLLQDGQLIESGQANGRVDTASLVSPLQARQAVWDMVDEDTWTTPQRRHDLLVTPTAQSPHGFEDDAMLFTPRQGPIAAPTWTQEALVIKEARAEGRVSLDVVRAYVSALGGWFAICMMLFWTAATEGVRVGSDMWLTHWSNTASATTPDGFRAASPHNLTVYVGLVLAMCALTVIQIVVVLLYGIKGSKTLFEAMLHGVLQAPMRFFDTNPIGRVLNRFGDDVFQCDIQLPMSFAPILVEAAMAVSKLVTSIVIVQWMGLLLPPLLYVYVKLGSYFLAPLREVNRIKKVTLSPLLSLVGEAIGGAVVIRAFGDKYQRRFVRLHDQDINVYSSSCFALVSLNAWFTLRLQCISGTIVFAILLGAVVVHRHLSPGMIGLVITYGLNIPANLAVVVNKWANLETALIAPERMVEYATVPHEGARNMPADDAMLWPTQGRVEFDQVSFRYKLHDPLVLQNVSFSIRGGEKIGVVGRTGAGKSSLVMALFRINDIASGSIKIDGVDTATVGLKALRSSLAIIPQIPVLFKGTLRNYLDPFDAYNDDQLWTVLRKVHMTDRIATSDVKLIQLIDENGDNFSVGERQMLCMARALLHQAKVVVLDEATAAMDHETDQHLQKVIRDEFAKSTVIAIAHRLDTVLDYDRIFVLDKGEIVQSDTPSALIQQANGIFYDMVADGGYLERL</sequence>
<feature type="transmembrane region" description="Helical" evidence="11">
    <location>
        <begin position="320"/>
        <end position="345"/>
    </location>
</feature>
<dbReference type="GO" id="GO:0005774">
    <property type="term" value="C:vacuolar membrane"/>
    <property type="evidence" value="ECO:0007669"/>
    <property type="project" value="UniProtKB-SubCell"/>
</dbReference>
<dbReference type="InterPro" id="IPR050173">
    <property type="entry name" value="ABC_transporter_C-like"/>
</dbReference>
<evidence type="ECO:0000259" key="12">
    <source>
        <dbReference type="PROSITE" id="PS50893"/>
    </source>
</evidence>
<dbReference type="InterPro" id="IPR003439">
    <property type="entry name" value="ABC_transporter-like_ATP-bd"/>
</dbReference>
<dbReference type="CDD" id="cd03250">
    <property type="entry name" value="ABCC_MRP_domain1"/>
    <property type="match status" value="1"/>
</dbReference>
<keyword evidence="3" id="KW-0813">Transport</keyword>
<dbReference type="FunFam" id="1.20.1560.10:FF:000013">
    <property type="entry name" value="ABC transporter C family member 2"/>
    <property type="match status" value="1"/>
</dbReference>
<evidence type="ECO:0000313" key="16">
    <source>
        <dbReference type="Proteomes" id="UP000332933"/>
    </source>
</evidence>
<dbReference type="EMBL" id="VJMH01005189">
    <property type="protein sequence ID" value="KAF0699251.1"/>
    <property type="molecule type" value="Genomic_DNA"/>
</dbReference>
<keyword evidence="7" id="KW-0067">ATP-binding</keyword>
<dbReference type="CDD" id="cd03244">
    <property type="entry name" value="ABCC_MRP_domain2"/>
    <property type="match status" value="1"/>
</dbReference>
<dbReference type="FunFam" id="3.40.50.300:FF:000997">
    <property type="entry name" value="Multidrug resistance-associated protein 1"/>
    <property type="match status" value="1"/>
</dbReference>
<reference evidence="15 16" key="1">
    <citation type="submission" date="2019-03" db="EMBL/GenBank/DDBJ databases">
        <authorList>
            <person name="Gaulin E."/>
            <person name="Dumas B."/>
        </authorList>
    </citation>
    <scope>NUCLEOTIDE SEQUENCE [LARGE SCALE GENOMIC DNA]</scope>
    <source>
        <strain evidence="15">CBS 568.67</strain>
    </source>
</reference>
<evidence type="ECO:0000256" key="6">
    <source>
        <dbReference type="ARBA" id="ARBA00022741"/>
    </source>
</evidence>
<dbReference type="SUPFAM" id="SSF90123">
    <property type="entry name" value="ABC transporter transmembrane region"/>
    <property type="match status" value="2"/>
</dbReference>
<evidence type="ECO:0000256" key="3">
    <source>
        <dbReference type="ARBA" id="ARBA00022448"/>
    </source>
</evidence>
<dbReference type="InterPro" id="IPR011527">
    <property type="entry name" value="ABC1_TM_dom"/>
</dbReference>
<dbReference type="CDD" id="cd18579">
    <property type="entry name" value="ABC_6TM_ABCC_D1"/>
    <property type="match status" value="1"/>
</dbReference>
<dbReference type="InterPro" id="IPR044726">
    <property type="entry name" value="ABCC_6TM_D2"/>
</dbReference>
<dbReference type="InterPro" id="IPR044746">
    <property type="entry name" value="ABCC_6TM_D1"/>
</dbReference>
<keyword evidence="5" id="KW-0677">Repeat</keyword>
<feature type="domain" description="ABC transmembrane type-1" evidence="13">
    <location>
        <begin position="737"/>
        <end position="1020"/>
    </location>
</feature>
<dbReference type="GO" id="GO:0005524">
    <property type="term" value="F:ATP binding"/>
    <property type="evidence" value="ECO:0007669"/>
    <property type="project" value="UniProtKB-KW"/>
</dbReference>
<keyword evidence="6" id="KW-0547">Nucleotide-binding</keyword>
<dbReference type="InterPro" id="IPR017871">
    <property type="entry name" value="ABC_transporter-like_CS"/>
</dbReference>
<evidence type="ECO:0000313" key="14">
    <source>
        <dbReference type="EMBL" id="KAF0699251.1"/>
    </source>
</evidence>
<evidence type="ECO:0000256" key="8">
    <source>
        <dbReference type="ARBA" id="ARBA00022989"/>
    </source>
</evidence>
<reference evidence="14" key="2">
    <citation type="submission" date="2019-06" db="EMBL/GenBank/DDBJ databases">
        <title>Genomics analysis of Aphanomyces spp. identifies a new class of oomycete effector associated with host adaptation.</title>
        <authorList>
            <person name="Gaulin E."/>
        </authorList>
    </citation>
    <scope>NUCLEOTIDE SEQUENCE</scope>
    <source>
        <strain evidence="14">CBS 578.67</strain>
    </source>
</reference>
<name>A0A485KQ61_9STRA</name>
<evidence type="ECO:0000256" key="2">
    <source>
        <dbReference type="ARBA" id="ARBA00009726"/>
    </source>
</evidence>
<dbReference type="Pfam" id="PF00664">
    <property type="entry name" value="ABC_membrane"/>
    <property type="match status" value="2"/>
</dbReference>
<comment type="subcellular location">
    <subcellularLocation>
        <location evidence="1">Vacuole membrane</location>
        <topology evidence="1">Multi-pass membrane protein</topology>
    </subcellularLocation>
</comment>
<feature type="transmembrane region" description="Helical" evidence="11">
    <location>
        <begin position="970"/>
        <end position="989"/>
    </location>
</feature>
<dbReference type="PROSITE" id="PS50929">
    <property type="entry name" value="ABC_TM1F"/>
    <property type="match status" value="2"/>
</dbReference>
<evidence type="ECO:0000259" key="13">
    <source>
        <dbReference type="PROSITE" id="PS50929"/>
    </source>
</evidence>
<feature type="region of interest" description="Disordered" evidence="10">
    <location>
        <begin position="1"/>
        <end position="23"/>
    </location>
</feature>
<dbReference type="GO" id="GO:0140359">
    <property type="term" value="F:ABC-type transporter activity"/>
    <property type="evidence" value="ECO:0007669"/>
    <property type="project" value="InterPro"/>
</dbReference>
<protein>
    <submittedName>
        <fullName evidence="15">Aste57867_10178 protein</fullName>
    </submittedName>
</protein>
<feature type="transmembrane region" description="Helical" evidence="11">
    <location>
        <begin position="909"/>
        <end position="930"/>
    </location>
</feature>
<evidence type="ECO:0000256" key="10">
    <source>
        <dbReference type="SAM" id="MobiDB-lite"/>
    </source>
</evidence>
<accession>A0A485KQ61</accession>
<dbReference type="EMBL" id="CAADRA010005210">
    <property type="protein sequence ID" value="VFT87054.1"/>
    <property type="molecule type" value="Genomic_DNA"/>
</dbReference>
<evidence type="ECO:0000256" key="7">
    <source>
        <dbReference type="ARBA" id="ARBA00022840"/>
    </source>
</evidence>
<feature type="transmembrane region" description="Helical" evidence="11">
    <location>
        <begin position="98"/>
        <end position="119"/>
    </location>
</feature>
<keyword evidence="4 11" id="KW-0812">Transmembrane</keyword>
<evidence type="ECO:0000256" key="1">
    <source>
        <dbReference type="ARBA" id="ARBA00004128"/>
    </source>
</evidence>
<dbReference type="GO" id="GO:0016887">
    <property type="term" value="F:ATP hydrolysis activity"/>
    <property type="evidence" value="ECO:0007669"/>
    <property type="project" value="InterPro"/>
</dbReference>
<evidence type="ECO:0000256" key="4">
    <source>
        <dbReference type="ARBA" id="ARBA00022692"/>
    </source>
</evidence>
<proteinExistence type="inferred from homology"/>
<keyword evidence="16" id="KW-1185">Reference proteome</keyword>